<keyword evidence="3" id="KW-1185">Reference proteome</keyword>
<dbReference type="STRING" id="31246.A0A183NFL7"/>
<dbReference type="Gene3D" id="2.40.20.10">
    <property type="entry name" value="Plasminogen Kringle 4"/>
    <property type="match status" value="1"/>
</dbReference>
<protein>
    <submittedName>
        <fullName evidence="2">Uncharacterized protein</fullName>
    </submittedName>
</protein>
<sequence length="362" mass="40635">MVEPIGTYVPANIARLGHHDRQARPPRQGSSFGRDNNKLIKTHVPQSESGTTTFLELVNLKKCLYLFLEKHCLAVTGLFCFSSLKILNNSALDRLLDIHRNESLMNSDFSKTGWSELINVPEAKNQSLPLSFFDPLASGTSNPFYICSSTKSDIMSFEPSKKSICTRLPIDNENPTNSIAGSKKTPDEQNVDCINGKGENYRGLATMPECKPWTNLFVLDDNIQNLQPGIWPGFYSLNSFTFPRSLGLEASSSAVCRNPSGLASRPFCLSRKGNKENFPDVSMKSKPNHLEEWYLTSCYQIPQCSETSNNSDYHHNWTIGDVSPSGLETTEAQLQVCFMVAFEVFFLLLTVKYNVYSFMWLC</sequence>
<organism evidence="2 3">
    <name type="scientific">Schistosoma mattheei</name>
    <dbReference type="NCBI Taxonomy" id="31246"/>
    <lineage>
        <taxon>Eukaryota</taxon>
        <taxon>Metazoa</taxon>
        <taxon>Spiralia</taxon>
        <taxon>Lophotrochozoa</taxon>
        <taxon>Platyhelminthes</taxon>
        <taxon>Trematoda</taxon>
        <taxon>Digenea</taxon>
        <taxon>Strigeidida</taxon>
        <taxon>Schistosomatoidea</taxon>
        <taxon>Schistosomatidae</taxon>
        <taxon>Schistosoma</taxon>
    </lineage>
</organism>
<name>A0A183NFL7_9TREM</name>
<dbReference type="Proteomes" id="UP000269396">
    <property type="component" value="Unassembled WGS sequence"/>
</dbReference>
<evidence type="ECO:0000313" key="3">
    <source>
        <dbReference type="Proteomes" id="UP000269396"/>
    </source>
</evidence>
<gene>
    <name evidence="2" type="ORF">SMTD_LOCUS904</name>
</gene>
<comment type="caution">
    <text evidence="1">Lacks conserved residue(s) required for the propagation of feature annotation.</text>
</comment>
<reference evidence="2 3" key="1">
    <citation type="submission" date="2018-11" db="EMBL/GenBank/DDBJ databases">
        <authorList>
            <consortium name="Pathogen Informatics"/>
        </authorList>
    </citation>
    <scope>NUCLEOTIDE SEQUENCE [LARGE SCALE GENOMIC DNA]</scope>
    <source>
        <strain>Denwood</strain>
        <strain evidence="3">Zambia</strain>
    </source>
</reference>
<evidence type="ECO:0000313" key="2">
    <source>
        <dbReference type="EMBL" id="VDO73955.1"/>
    </source>
</evidence>
<dbReference type="InterPro" id="IPR000001">
    <property type="entry name" value="Kringle"/>
</dbReference>
<proteinExistence type="predicted"/>
<evidence type="ECO:0000256" key="1">
    <source>
        <dbReference type="PROSITE-ProRule" id="PRU00121"/>
    </source>
</evidence>
<dbReference type="AlphaFoldDB" id="A0A183NFL7"/>
<dbReference type="PROSITE" id="PS50070">
    <property type="entry name" value="KRINGLE_2"/>
    <property type="match status" value="1"/>
</dbReference>
<dbReference type="InterPro" id="IPR038178">
    <property type="entry name" value="Kringle_sf"/>
</dbReference>
<dbReference type="SUPFAM" id="SSF57440">
    <property type="entry name" value="Kringle-like"/>
    <property type="match status" value="1"/>
</dbReference>
<dbReference type="InterPro" id="IPR013806">
    <property type="entry name" value="Kringle-like"/>
</dbReference>
<dbReference type="EMBL" id="UZAL01000916">
    <property type="protein sequence ID" value="VDO73955.1"/>
    <property type="molecule type" value="Genomic_DNA"/>
</dbReference>
<keyword evidence="1" id="KW-0420">Kringle</keyword>
<accession>A0A183NFL7</accession>